<accession>A0A6A6M4Z2</accession>
<evidence type="ECO:0000259" key="7">
    <source>
        <dbReference type="Pfam" id="PF17917"/>
    </source>
</evidence>
<keyword evidence="3" id="KW-0540">Nuclease</keyword>
<sequence length="126" mass="14841">MQEKHPIAYFSEKLSGATLNYSTYDKEMYALVRALEIWQHYLWHKEFVIDARSKADLMDHAQKEVRLAHYEALNDFPIINNGLITRAKLKQLKAQVQISEIMDTQESETTALDLKLFMKTMQMQME</sequence>
<reference evidence="8 9" key="1">
    <citation type="journal article" date="2020" name="Mol. Plant">
        <title>The Chromosome-Based Rubber Tree Genome Provides New Insights into Spurge Genome Evolution and Rubber Biosynthesis.</title>
        <authorList>
            <person name="Liu J."/>
            <person name="Shi C."/>
            <person name="Shi C.C."/>
            <person name="Li W."/>
            <person name="Zhang Q.J."/>
            <person name="Zhang Y."/>
            <person name="Li K."/>
            <person name="Lu H.F."/>
            <person name="Shi C."/>
            <person name="Zhu S.T."/>
            <person name="Xiao Z.Y."/>
            <person name="Nan H."/>
            <person name="Yue Y."/>
            <person name="Zhu X.G."/>
            <person name="Wu Y."/>
            <person name="Hong X.N."/>
            <person name="Fan G.Y."/>
            <person name="Tong Y."/>
            <person name="Zhang D."/>
            <person name="Mao C.L."/>
            <person name="Liu Y.L."/>
            <person name="Hao S.J."/>
            <person name="Liu W.Q."/>
            <person name="Lv M.Q."/>
            <person name="Zhang H.B."/>
            <person name="Liu Y."/>
            <person name="Hu-Tang G.R."/>
            <person name="Wang J.P."/>
            <person name="Wang J.H."/>
            <person name="Sun Y.H."/>
            <person name="Ni S.B."/>
            <person name="Chen W.B."/>
            <person name="Zhang X.C."/>
            <person name="Jiao Y.N."/>
            <person name="Eichler E.E."/>
            <person name="Li G.H."/>
            <person name="Liu X."/>
            <person name="Gao L.Z."/>
        </authorList>
    </citation>
    <scope>NUCLEOTIDE SEQUENCE [LARGE SCALE GENOMIC DNA]</scope>
    <source>
        <strain evidence="9">cv. GT1</strain>
        <tissue evidence="8">Leaf</tissue>
    </source>
</reference>
<dbReference type="GO" id="GO:0016787">
    <property type="term" value="F:hydrolase activity"/>
    <property type="evidence" value="ECO:0007669"/>
    <property type="project" value="UniProtKB-KW"/>
</dbReference>
<keyword evidence="1" id="KW-0808">Transferase</keyword>
<dbReference type="InterPro" id="IPR041373">
    <property type="entry name" value="RT_RNaseH"/>
</dbReference>
<evidence type="ECO:0000256" key="5">
    <source>
        <dbReference type="ARBA" id="ARBA00022801"/>
    </source>
</evidence>
<dbReference type="Pfam" id="PF17917">
    <property type="entry name" value="RT_RNaseH"/>
    <property type="match status" value="1"/>
</dbReference>
<protein>
    <recommendedName>
        <fullName evidence="7">Reverse transcriptase RNase H-like domain-containing protein</fullName>
    </recommendedName>
</protein>
<name>A0A6A6M4Z2_HEVBR</name>
<evidence type="ECO:0000256" key="6">
    <source>
        <dbReference type="ARBA" id="ARBA00022918"/>
    </source>
</evidence>
<dbReference type="PANTHER" id="PTHR35046:SF9">
    <property type="entry name" value="RNA-DIRECTED DNA POLYMERASE"/>
    <property type="match status" value="1"/>
</dbReference>
<keyword evidence="4" id="KW-0255">Endonuclease</keyword>
<evidence type="ECO:0000256" key="1">
    <source>
        <dbReference type="ARBA" id="ARBA00022679"/>
    </source>
</evidence>
<keyword evidence="9" id="KW-1185">Reference proteome</keyword>
<dbReference type="EMBL" id="JAAGAX010000007">
    <property type="protein sequence ID" value="KAF2308761.1"/>
    <property type="molecule type" value="Genomic_DNA"/>
</dbReference>
<dbReference type="GO" id="GO:0003964">
    <property type="term" value="F:RNA-directed DNA polymerase activity"/>
    <property type="evidence" value="ECO:0007669"/>
    <property type="project" value="UniProtKB-KW"/>
</dbReference>
<keyword evidence="6" id="KW-0695">RNA-directed DNA polymerase</keyword>
<proteinExistence type="predicted"/>
<dbReference type="GO" id="GO:0004519">
    <property type="term" value="F:endonuclease activity"/>
    <property type="evidence" value="ECO:0007669"/>
    <property type="project" value="UniProtKB-KW"/>
</dbReference>
<dbReference type="AlphaFoldDB" id="A0A6A6M4Z2"/>
<dbReference type="PANTHER" id="PTHR35046">
    <property type="entry name" value="ZINC KNUCKLE (CCHC-TYPE) FAMILY PROTEIN"/>
    <property type="match status" value="1"/>
</dbReference>
<evidence type="ECO:0000313" key="8">
    <source>
        <dbReference type="EMBL" id="KAF2308761.1"/>
    </source>
</evidence>
<gene>
    <name evidence="8" type="ORF">GH714_016327</name>
</gene>
<dbReference type="Proteomes" id="UP000467840">
    <property type="component" value="Chromosome 17"/>
</dbReference>
<evidence type="ECO:0000256" key="3">
    <source>
        <dbReference type="ARBA" id="ARBA00022722"/>
    </source>
</evidence>
<evidence type="ECO:0000256" key="4">
    <source>
        <dbReference type="ARBA" id="ARBA00022759"/>
    </source>
</evidence>
<comment type="caution">
    <text evidence="8">The sequence shown here is derived from an EMBL/GenBank/DDBJ whole genome shotgun (WGS) entry which is preliminary data.</text>
</comment>
<dbReference type="InterPro" id="IPR043502">
    <property type="entry name" value="DNA/RNA_pol_sf"/>
</dbReference>
<evidence type="ECO:0000256" key="2">
    <source>
        <dbReference type="ARBA" id="ARBA00022695"/>
    </source>
</evidence>
<keyword evidence="5" id="KW-0378">Hydrolase</keyword>
<feature type="domain" description="Reverse transcriptase RNase H-like" evidence="7">
    <location>
        <begin position="3"/>
        <end position="69"/>
    </location>
</feature>
<keyword evidence="2" id="KW-0548">Nucleotidyltransferase</keyword>
<organism evidence="8 9">
    <name type="scientific">Hevea brasiliensis</name>
    <name type="common">Para rubber tree</name>
    <name type="synonym">Siphonia brasiliensis</name>
    <dbReference type="NCBI Taxonomy" id="3981"/>
    <lineage>
        <taxon>Eukaryota</taxon>
        <taxon>Viridiplantae</taxon>
        <taxon>Streptophyta</taxon>
        <taxon>Embryophyta</taxon>
        <taxon>Tracheophyta</taxon>
        <taxon>Spermatophyta</taxon>
        <taxon>Magnoliopsida</taxon>
        <taxon>eudicotyledons</taxon>
        <taxon>Gunneridae</taxon>
        <taxon>Pentapetalae</taxon>
        <taxon>rosids</taxon>
        <taxon>fabids</taxon>
        <taxon>Malpighiales</taxon>
        <taxon>Euphorbiaceae</taxon>
        <taxon>Crotonoideae</taxon>
        <taxon>Micrandreae</taxon>
        <taxon>Hevea</taxon>
    </lineage>
</organism>
<dbReference type="SUPFAM" id="SSF56672">
    <property type="entry name" value="DNA/RNA polymerases"/>
    <property type="match status" value="1"/>
</dbReference>
<evidence type="ECO:0000313" key="9">
    <source>
        <dbReference type="Proteomes" id="UP000467840"/>
    </source>
</evidence>